<accession>A0ABU1ZNK6</accession>
<comment type="caution">
    <text evidence="1">The sequence shown here is derived from an EMBL/GenBank/DDBJ whole genome shotgun (WGS) entry which is preliminary data.</text>
</comment>
<dbReference type="Proteomes" id="UP001268089">
    <property type="component" value="Unassembled WGS sequence"/>
</dbReference>
<evidence type="ECO:0000313" key="2">
    <source>
        <dbReference type="Proteomes" id="UP001268089"/>
    </source>
</evidence>
<name>A0ABU1ZNK6_9BURK</name>
<sequence length="135" mass="14246">MLSDAEVIQRMREFLAAQAPLQGNGGLGAPSHMLIGWPEAPEETAAPVSDAAPVNLNTLPDKPPVPPLLPILEEVQLENAQVLPEIDQTLEQIDVSMGGVDQAGVSLEPAPLQIPKIEETMTEAGGNVKKTLDAL</sequence>
<keyword evidence="2" id="KW-1185">Reference proteome</keyword>
<reference evidence="1 2" key="1">
    <citation type="submission" date="2023-07" db="EMBL/GenBank/DDBJ databases">
        <title>Sorghum-associated microbial communities from plants grown in Nebraska, USA.</title>
        <authorList>
            <person name="Schachtman D."/>
        </authorList>
    </citation>
    <scope>NUCLEOTIDE SEQUENCE [LARGE SCALE GENOMIC DNA]</scope>
    <source>
        <strain evidence="1 2">BE308</strain>
    </source>
</reference>
<organism evidence="1 2">
    <name type="scientific">Rhodoferax saidenbachensis</name>
    <dbReference type="NCBI Taxonomy" id="1484693"/>
    <lineage>
        <taxon>Bacteria</taxon>
        <taxon>Pseudomonadati</taxon>
        <taxon>Pseudomonadota</taxon>
        <taxon>Betaproteobacteria</taxon>
        <taxon>Burkholderiales</taxon>
        <taxon>Comamonadaceae</taxon>
        <taxon>Rhodoferax</taxon>
    </lineage>
</organism>
<protein>
    <submittedName>
        <fullName evidence="1">Uncharacterized protein</fullName>
    </submittedName>
</protein>
<evidence type="ECO:0000313" key="1">
    <source>
        <dbReference type="EMBL" id="MDR7307125.1"/>
    </source>
</evidence>
<dbReference type="EMBL" id="JAVDXO010000005">
    <property type="protein sequence ID" value="MDR7307125.1"/>
    <property type="molecule type" value="Genomic_DNA"/>
</dbReference>
<dbReference type="RefSeq" id="WP_310343107.1">
    <property type="nucleotide sequence ID" value="NZ_JAVDXO010000005.1"/>
</dbReference>
<proteinExistence type="predicted"/>
<gene>
    <name evidence="1" type="ORF">J2X15_002412</name>
</gene>